<feature type="compositionally biased region" description="Pro residues" evidence="4">
    <location>
        <begin position="1"/>
        <end position="10"/>
    </location>
</feature>
<feature type="region of interest" description="Disordered" evidence="4">
    <location>
        <begin position="1"/>
        <end position="53"/>
    </location>
</feature>
<dbReference type="SUPFAM" id="SSF53822">
    <property type="entry name" value="Periplasmic binding protein-like I"/>
    <property type="match status" value="1"/>
</dbReference>
<keyword evidence="3" id="KW-0804">Transcription</keyword>
<feature type="region of interest" description="Disordered" evidence="4">
    <location>
        <begin position="360"/>
        <end position="383"/>
    </location>
</feature>
<dbReference type="Gene3D" id="1.10.260.40">
    <property type="entry name" value="lambda repressor-like DNA-binding domains"/>
    <property type="match status" value="1"/>
</dbReference>
<evidence type="ECO:0000313" key="6">
    <source>
        <dbReference type="EMBL" id="GIE97708.1"/>
    </source>
</evidence>
<evidence type="ECO:0000313" key="7">
    <source>
        <dbReference type="Proteomes" id="UP000636960"/>
    </source>
</evidence>
<name>A0A919JZS8_9ACTN</name>
<dbReference type="CDD" id="cd01392">
    <property type="entry name" value="HTH_LacI"/>
    <property type="match status" value="1"/>
</dbReference>
<evidence type="ECO:0000256" key="4">
    <source>
        <dbReference type="SAM" id="MobiDB-lite"/>
    </source>
</evidence>
<organism evidence="6 7">
    <name type="scientific">Paractinoplanes rishiriensis</name>
    <dbReference type="NCBI Taxonomy" id="1050105"/>
    <lineage>
        <taxon>Bacteria</taxon>
        <taxon>Bacillati</taxon>
        <taxon>Actinomycetota</taxon>
        <taxon>Actinomycetes</taxon>
        <taxon>Micromonosporales</taxon>
        <taxon>Micromonosporaceae</taxon>
        <taxon>Paractinoplanes</taxon>
    </lineage>
</organism>
<comment type="caution">
    <text evidence="6">The sequence shown here is derived from an EMBL/GenBank/DDBJ whole genome shotgun (WGS) entry which is preliminary data.</text>
</comment>
<dbReference type="GO" id="GO:0003700">
    <property type="term" value="F:DNA-binding transcription factor activity"/>
    <property type="evidence" value="ECO:0007669"/>
    <property type="project" value="TreeGrafter"/>
</dbReference>
<dbReference type="PANTHER" id="PTHR30146:SF153">
    <property type="entry name" value="LACTOSE OPERON REPRESSOR"/>
    <property type="match status" value="1"/>
</dbReference>
<proteinExistence type="predicted"/>
<keyword evidence="1" id="KW-0805">Transcription regulation</keyword>
<evidence type="ECO:0000259" key="5">
    <source>
        <dbReference type="PROSITE" id="PS50932"/>
    </source>
</evidence>
<dbReference type="Pfam" id="PF00356">
    <property type="entry name" value="LacI"/>
    <property type="match status" value="1"/>
</dbReference>
<dbReference type="Gene3D" id="3.40.50.2300">
    <property type="match status" value="2"/>
</dbReference>
<protein>
    <submittedName>
        <fullName evidence="6">LacI family transcriptional regulator</fullName>
    </submittedName>
</protein>
<dbReference type="SMART" id="SM00354">
    <property type="entry name" value="HTH_LACI"/>
    <property type="match status" value="1"/>
</dbReference>
<evidence type="ECO:0000256" key="2">
    <source>
        <dbReference type="ARBA" id="ARBA00023125"/>
    </source>
</evidence>
<dbReference type="PANTHER" id="PTHR30146">
    <property type="entry name" value="LACI-RELATED TRANSCRIPTIONAL REPRESSOR"/>
    <property type="match status" value="1"/>
</dbReference>
<dbReference type="PROSITE" id="PS50932">
    <property type="entry name" value="HTH_LACI_2"/>
    <property type="match status" value="1"/>
</dbReference>
<dbReference type="GO" id="GO:0000976">
    <property type="term" value="F:transcription cis-regulatory region binding"/>
    <property type="evidence" value="ECO:0007669"/>
    <property type="project" value="TreeGrafter"/>
</dbReference>
<keyword evidence="2" id="KW-0238">DNA-binding</keyword>
<dbReference type="Proteomes" id="UP000636960">
    <property type="component" value="Unassembled WGS sequence"/>
</dbReference>
<dbReference type="SUPFAM" id="SSF47413">
    <property type="entry name" value="lambda repressor-like DNA-binding domains"/>
    <property type="match status" value="1"/>
</dbReference>
<feature type="domain" description="HTH lacI-type" evidence="5">
    <location>
        <begin position="57"/>
        <end position="111"/>
    </location>
</feature>
<dbReference type="Pfam" id="PF13377">
    <property type="entry name" value="Peripla_BP_3"/>
    <property type="match status" value="1"/>
</dbReference>
<evidence type="ECO:0000256" key="1">
    <source>
        <dbReference type="ARBA" id="ARBA00023015"/>
    </source>
</evidence>
<accession>A0A919JZS8</accession>
<dbReference type="InterPro" id="IPR000843">
    <property type="entry name" value="HTH_LacI"/>
</dbReference>
<dbReference type="InterPro" id="IPR010982">
    <property type="entry name" value="Lambda_DNA-bd_dom_sf"/>
</dbReference>
<sequence length="383" mass="40509">MPQSPRPTPPGETGRPSRPASAPGVDQPSRPAAAVGVDQSSRPAAAVGVERARRRRPTIREVARLAGVSHQTVSRYLRLDSTVNEAIQQRIGQAIAQLDYRPNLVARAMRNRRTGRLALLLPPGTAISSLEVLAGATAVAHEAGYAVEVVTLDGPAATRADRVRELADSGFFEAIVSFTPLPADATRTDTGTPVVVSPHYDENMRGIGELADASAIEELIVGLADRGHRRFLHLAGDYAHTSARCRRDVFLATIDRLGLEPAGVADCGWRTDPARQAVLDLPADRPATAVIAANDILAVAAMSGAVRRGWSVPGDLSVTGWDDNPVAAAMTPALTTVRVDHDLLGRHAVTTLLATLTGTAAPERGRPVTTVKWRESTGPAPAR</sequence>
<dbReference type="InterPro" id="IPR028082">
    <property type="entry name" value="Peripla_BP_I"/>
</dbReference>
<reference evidence="6" key="1">
    <citation type="submission" date="2021-01" db="EMBL/GenBank/DDBJ databases">
        <title>Whole genome shotgun sequence of Actinoplanes rishiriensis NBRC 108556.</title>
        <authorList>
            <person name="Komaki H."/>
            <person name="Tamura T."/>
        </authorList>
    </citation>
    <scope>NUCLEOTIDE SEQUENCE</scope>
    <source>
        <strain evidence="6">NBRC 108556</strain>
    </source>
</reference>
<keyword evidence="7" id="KW-1185">Reference proteome</keyword>
<evidence type="ECO:0000256" key="3">
    <source>
        <dbReference type="ARBA" id="ARBA00023163"/>
    </source>
</evidence>
<dbReference type="EMBL" id="BOMV01000057">
    <property type="protein sequence ID" value="GIE97708.1"/>
    <property type="molecule type" value="Genomic_DNA"/>
</dbReference>
<dbReference type="InterPro" id="IPR046335">
    <property type="entry name" value="LacI/GalR-like_sensor"/>
</dbReference>
<gene>
    <name evidence="6" type="ORF">Ari01nite_51730</name>
</gene>
<dbReference type="AlphaFoldDB" id="A0A919JZS8"/>
<dbReference type="PROSITE" id="PS00356">
    <property type="entry name" value="HTH_LACI_1"/>
    <property type="match status" value="1"/>
</dbReference>